<keyword evidence="2" id="KW-1185">Reference proteome</keyword>
<proteinExistence type="predicted"/>
<reference evidence="1 2" key="1">
    <citation type="submission" date="2016-12" db="EMBL/GenBank/DDBJ databases">
        <title>The draft genome sequence of Actinophytocola xinjiangensis.</title>
        <authorList>
            <person name="Wang W."/>
            <person name="Yuan L."/>
        </authorList>
    </citation>
    <scope>NUCLEOTIDE SEQUENCE [LARGE SCALE GENOMIC DNA]</scope>
    <source>
        <strain evidence="1 2">CGMCC 4.4663</strain>
    </source>
</reference>
<evidence type="ECO:0000313" key="1">
    <source>
        <dbReference type="EMBL" id="OLF11187.1"/>
    </source>
</evidence>
<sequence length="137" mass="14920">MRPLWIVGVAVVVAASAVVVVRELGEPDLVPVVAPAGEVTIVGELTIDQGLGDTVLARATISADRELVVPALAVRVRDDTGRGHDFPQRTDIALGTTPTEVTFERAFDQPGTYRYSLAYRLDRDWVDLPPWQSVTIR</sequence>
<dbReference type="AlphaFoldDB" id="A0A7Z0WMW4"/>
<name>A0A7Z0WMW4_9PSEU</name>
<dbReference type="RefSeq" id="WP_075133348.1">
    <property type="nucleotide sequence ID" value="NZ_MSIF01000005.1"/>
</dbReference>
<organism evidence="1 2">
    <name type="scientific">Actinophytocola xinjiangensis</name>
    <dbReference type="NCBI Taxonomy" id="485602"/>
    <lineage>
        <taxon>Bacteria</taxon>
        <taxon>Bacillati</taxon>
        <taxon>Actinomycetota</taxon>
        <taxon>Actinomycetes</taxon>
        <taxon>Pseudonocardiales</taxon>
        <taxon>Pseudonocardiaceae</taxon>
    </lineage>
</organism>
<evidence type="ECO:0000313" key="2">
    <source>
        <dbReference type="Proteomes" id="UP000185696"/>
    </source>
</evidence>
<gene>
    <name evidence="1" type="ORF">BLA60_14520</name>
</gene>
<comment type="caution">
    <text evidence="1">The sequence shown here is derived from an EMBL/GenBank/DDBJ whole genome shotgun (WGS) entry which is preliminary data.</text>
</comment>
<dbReference type="EMBL" id="MSIF01000005">
    <property type="protein sequence ID" value="OLF11187.1"/>
    <property type="molecule type" value="Genomic_DNA"/>
</dbReference>
<accession>A0A7Z0WMW4</accession>
<dbReference type="OrthoDB" id="3698962at2"/>
<protein>
    <submittedName>
        <fullName evidence="1">Uncharacterized protein</fullName>
    </submittedName>
</protein>
<dbReference type="Proteomes" id="UP000185696">
    <property type="component" value="Unassembled WGS sequence"/>
</dbReference>